<dbReference type="RefSeq" id="WP_379726721.1">
    <property type="nucleotide sequence ID" value="NZ_JBHRYJ010000002.1"/>
</dbReference>
<dbReference type="EMBL" id="JBHRYJ010000002">
    <property type="protein sequence ID" value="MFC3676323.1"/>
    <property type="molecule type" value="Genomic_DNA"/>
</dbReference>
<protein>
    <submittedName>
        <fullName evidence="1">PAS domain-containing protein</fullName>
    </submittedName>
</protein>
<proteinExistence type="predicted"/>
<dbReference type="Proteomes" id="UP001595711">
    <property type="component" value="Unassembled WGS sequence"/>
</dbReference>
<gene>
    <name evidence="1" type="ORF">ACFOOQ_12265</name>
</gene>
<accession>A0ABV7VFT2</accession>
<comment type="caution">
    <text evidence="1">The sequence shown here is derived from an EMBL/GenBank/DDBJ whole genome shotgun (WGS) entry which is preliminary data.</text>
</comment>
<dbReference type="Pfam" id="PF07310">
    <property type="entry name" value="PAS_5"/>
    <property type="match status" value="1"/>
</dbReference>
<organism evidence="1 2">
    <name type="scientific">Ferrovibrio xuzhouensis</name>
    <dbReference type="NCBI Taxonomy" id="1576914"/>
    <lineage>
        <taxon>Bacteria</taxon>
        <taxon>Pseudomonadati</taxon>
        <taxon>Pseudomonadota</taxon>
        <taxon>Alphaproteobacteria</taxon>
        <taxon>Rhodospirillales</taxon>
        <taxon>Rhodospirillaceae</taxon>
        <taxon>Ferrovibrio</taxon>
    </lineage>
</organism>
<keyword evidence="2" id="KW-1185">Reference proteome</keyword>
<reference evidence="2" key="1">
    <citation type="journal article" date="2019" name="Int. J. Syst. Evol. Microbiol.">
        <title>The Global Catalogue of Microorganisms (GCM) 10K type strain sequencing project: providing services to taxonomists for standard genome sequencing and annotation.</title>
        <authorList>
            <consortium name="The Broad Institute Genomics Platform"/>
            <consortium name="The Broad Institute Genome Sequencing Center for Infectious Disease"/>
            <person name="Wu L."/>
            <person name="Ma J."/>
        </authorList>
    </citation>
    <scope>NUCLEOTIDE SEQUENCE [LARGE SCALE GENOMIC DNA]</scope>
    <source>
        <strain evidence="2">KCTC 42182</strain>
    </source>
</reference>
<name>A0ABV7VFT2_9PROT</name>
<evidence type="ECO:0000313" key="2">
    <source>
        <dbReference type="Proteomes" id="UP001595711"/>
    </source>
</evidence>
<evidence type="ECO:0000313" key="1">
    <source>
        <dbReference type="EMBL" id="MFC3676323.1"/>
    </source>
</evidence>
<sequence>MSASCPEQLLSLEAWWNLRRGHRPMPQRSDLTPETLRPWLGNLAMVAVERTEAAPRFRVTLSGMHLDDYRGYGITGRYIDDLQDGAVCSLPQFRTCTVERRPVRFIHDNSRNSLIFRRMAKLLLPLADADGQVGHIMVSLYPLAANDAAATARRVTA</sequence>
<dbReference type="InterPro" id="IPR009922">
    <property type="entry name" value="DUF1457"/>
</dbReference>